<keyword evidence="2" id="KW-1185">Reference proteome</keyword>
<dbReference type="Proteomes" id="UP000318733">
    <property type="component" value="Unassembled WGS sequence"/>
</dbReference>
<proteinExistence type="predicted"/>
<dbReference type="AlphaFoldDB" id="A0A556MXB0"/>
<evidence type="ECO:0000313" key="1">
    <source>
        <dbReference type="EMBL" id="TSJ44439.1"/>
    </source>
</evidence>
<sequence>MNQVSYRISHYREKRVSLKQAVSVLARNNVEVTEDEASVILDFLYQIATAYYNLKSVETIKTLNATSNRKKVH</sequence>
<name>A0A556MXB0_9SPHI</name>
<reference evidence="1 2" key="1">
    <citation type="submission" date="2019-07" db="EMBL/GenBank/DDBJ databases">
        <authorList>
            <person name="Huq M.A."/>
        </authorList>
    </citation>
    <scope>NUCLEOTIDE SEQUENCE [LARGE SCALE GENOMIC DNA]</scope>
    <source>
        <strain evidence="1 2">MAH-19</strain>
    </source>
</reference>
<protein>
    <recommendedName>
        <fullName evidence="3">PTS sugar transporter subunit IIBC</fullName>
    </recommendedName>
</protein>
<dbReference type="EMBL" id="VLPK01000001">
    <property type="protein sequence ID" value="TSJ44439.1"/>
    <property type="molecule type" value="Genomic_DNA"/>
</dbReference>
<organism evidence="1 2">
    <name type="scientific">Mucilaginibacter corticis</name>
    <dbReference type="NCBI Taxonomy" id="2597670"/>
    <lineage>
        <taxon>Bacteria</taxon>
        <taxon>Pseudomonadati</taxon>
        <taxon>Bacteroidota</taxon>
        <taxon>Sphingobacteriia</taxon>
        <taxon>Sphingobacteriales</taxon>
        <taxon>Sphingobacteriaceae</taxon>
        <taxon>Mucilaginibacter</taxon>
    </lineage>
</organism>
<accession>A0A556MXB0</accession>
<evidence type="ECO:0008006" key="3">
    <source>
        <dbReference type="Google" id="ProtNLM"/>
    </source>
</evidence>
<dbReference type="OrthoDB" id="1274648at2"/>
<gene>
    <name evidence="1" type="ORF">FO440_09745</name>
</gene>
<comment type="caution">
    <text evidence="1">The sequence shown here is derived from an EMBL/GenBank/DDBJ whole genome shotgun (WGS) entry which is preliminary data.</text>
</comment>
<evidence type="ECO:0000313" key="2">
    <source>
        <dbReference type="Proteomes" id="UP000318733"/>
    </source>
</evidence>